<evidence type="ECO:0000259" key="1">
    <source>
        <dbReference type="Pfam" id="PF13579"/>
    </source>
</evidence>
<dbReference type="InterPro" id="IPR028098">
    <property type="entry name" value="Glyco_trans_4-like_N"/>
</dbReference>
<accession>A0A412YQQ4</accession>
<dbReference type="EMBL" id="QRZH01000001">
    <property type="protein sequence ID" value="RGV59846.1"/>
    <property type="molecule type" value="Genomic_DNA"/>
</dbReference>
<reference evidence="2 3" key="1">
    <citation type="submission" date="2018-08" db="EMBL/GenBank/DDBJ databases">
        <title>A genome reference for cultivated species of the human gut microbiota.</title>
        <authorList>
            <person name="Zou Y."/>
            <person name="Xue W."/>
            <person name="Luo G."/>
        </authorList>
    </citation>
    <scope>NUCLEOTIDE SEQUENCE [LARGE SCALE GENOMIC DNA]</scope>
    <source>
        <strain evidence="2 3">AF14-26</strain>
    </source>
</reference>
<dbReference type="Gene3D" id="3.40.50.2000">
    <property type="entry name" value="Glycogen Phosphorylase B"/>
    <property type="match status" value="2"/>
</dbReference>
<evidence type="ECO:0000313" key="2">
    <source>
        <dbReference type="EMBL" id="RGV59846.1"/>
    </source>
</evidence>
<dbReference type="Proteomes" id="UP000286270">
    <property type="component" value="Unassembled WGS sequence"/>
</dbReference>
<sequence>MKRKLLRITTISDSLFGLLKGQLNFFNHYYDVVGVASGNKYLTSVALREGVRVIDVPMKREINLLFDIQSLIILIALFIKERPYIVHTNTPKASLLSMIAAWITRVPNRIYTVTGLRFETTTGTLRYVLMIMERITCWCATKVIPEGEGVKRTLLAEKITNKTLHVILNGNINGIDIEYFQRSRGVILSADIFMSDSFTYIFVGRLVKDKGINELIHAFVRLYQRYSGIRLLLVGSFDSKLDPLEENTYQLIHNHEAISFVGFQEDVRPCFAAADVLTFPSYREGFPNVVLQAGAMGLPAIVTDISGCNEIIEDGVNGKIIKPKDETLLYETMKWFYEHKDREVLSMAKQARPMVVSRYEQNKVWEALLKEYQSLE</sequence>
<dbReference type="Pfam" id="PF13692">
    <property type="entry name" value="Glyco_trans_1_4"/>
    <property type="match status" value="1"/>
</dbReference>
<dbReference type="PANTHER" id="PTHR12526:SF638">
    <property type="entry name" value="SPORE COAT PROTEIN SA"/>
    <property type="match status" value="1"/>
</dbReference>
<name>A0A412YQQ4_BACFG</name>
<organism evidence="2 3">
    <name type="scientific">Bacteroides fragilis</name>
    <dbReference type="NCBI Taxonomy" id="817"/>
    <lineage>
        <taxon>Bacteria</taxon>
        <taxon>Pseudomonadati</taxon>
        <taxon>Bacteroidota</taxon>
        <taxon>Bacteroidia</taxon>
        <taxon>Bacteroidales</taxon>
        <taxon>Bacteroidaceae</taxon>
        <taxon>Bacteroides</taxon>
    </lineage>
</organism>
<evidence type="ECO:0000313" key="3">
    <source>
        <dbReference type="Proteomes" id="UP000286270"/>
    </source>
</evidence>
<dbReference type="GO" id="GO:0016757">
    <property type="term" value="F:glycosyltransferase activity"/>
    <property type="evidence" value="ECO:0007669"/>
    <property type="project" value="UniProtKB-ARBA"/>
</dbReference>
<gene>
    <name evidence="2" type="ORF">DWW08_01730</name>
</gene>
<protein>
    <submittedName>
        <fullName evidence="2">Glycosyltransferase family 1 protein</fullName>
    </submittedName>
</protein>
<dbReference type="Pfam" id="PF13579">
    <property type="entry name" value="Glyco_trans_4_4"/>
    <property type="match status" value="1"/>
</dbReference>
<dbReference type="RefSeq" id="WP_005801365.1">
    <property type="nucleotide sequence ID" value="NZ_CP036550.1"/>
</dbReference>
<feature type="domain" description="Glycosyltransferase subfamily 4-like N-terminal" evidence="1">
    <location>
        <begin position="35"/>
        <end position="170"/>
    </location>
</feature>
<keyword evidence="2" id="KW-0808">Transferase</keyword>
<dbReference type="AlphaFoldDB" id="A0A412YQQ4"/>
<comment type="caution">
    <text evidence="2">The sequence shown here is derived from an EMBL/GenBank/DDBJ whole genome shotgun (WGS) entry which is preliminary data.</text>
</comment>
<proteinExistence type="predicted"/>
<dbReference type="PANTHER" id="PTHR12526">
    <property type="entry name" value="GLYCOSYLTRANSFERASE"/>
    <property type="match status" value="1"/>
</dbReference>
<dbReference type="CDD" id="cd03808">
    <property type="entry name" value="GT4_CapM-like"/>
    <property type="match status" value="1"/>
</dbReference>
<dbReference type="SUPFAM" id="SSF53756">
    <property type="entry name" value="UDP-Glycosyltransferase/glycogen phosphorylase"/>
    <property type="match status" value="1"/>
</dbReference>